<comment type="caution">
    <text evidence="2">The sequence shown here is derived from an EMBL/GenBank/DDBJ whole genome shotgun (WGS) entry which is preliminary data.</text>
</comment>
<feature type="chain" id="PRO_5038655298" evidence="1">
    <location>
        <begin position="26"/>
        <end position="78"/>
    </location>
</feature>
<organism evidence="2 3">
    <name type="scientific">Paenibacillus paeoniae</name>
    <dbReference type="NCBI Taxonomy" id="2292705"/>
    <lineage>
        <taxon>Bacteria</taxon>
        <taxon>Bacillati</taxon>
        <taxon>Bacillota</taxon>
        <taxon>Bacilli</taxon>
        <taxon>Bacillales</taxon>
        <taxon>Paenibacillaceae</taxon>
        <taxon>Paenibacillus</taxon>
    </lineage>
</organism>
<feature type="signal peptide" evidence="1">
    <location>
        <begin position="1"/>
        <end position="25"/>
    </location>
</feature>
<reference evidence="2 3" key="1">
    <citation type="submission" date="2018-08" db="EMBL/GenBank/DDBJ databases">
        <title>Paenibacillus sp. M4BSY-1, whole genome shotgun sequence.</title>
        <authorList>
            <person name="Tuo L."/>
        </authorList>
    </citation>
    <scope>NUCLEOTIDE SEQUENCE [LARGE SCALE GENOMIC DNA]</scope>
    <source>
        <strain evidence="2 3">M4BSY-1</strain>
    </source>
</reference>
<keyword evidence="1" id="KW-0732">Signal</keyword>
<proteinExistence type="predicted"/>
<dbReference type="EMBL" id="QUBQ01000004">
    <property type="protein sequence ID" value="REK72012.1"/>
    <property type="molecule type" value="Genomic_DNA"/>
</dbReference>
<keyword evidence="3" id="KW-1185">Reference proteome</keyword>
<evidence type="ECO:0000256" key="1">
    <source>
        <dbReference type="SAM" id="SignalP"/>
    </source>
</evidence>
<name>A0A371P7W0_9BACL</name>
<gene>
    <name evidence="2" type="ORF">DX130_20175</name>
</gene>
<dbReference type="Proteomes" id="UP000261905">
    <property type="component" value="Unassembled WGS sequence"/>
</dbReference>
<accession>A0A371P7W0</accession>
<evidence type="ECO:0000313" key="3">
    <source>
        <dbReference type="Proteomes" id="UP000261905"/>
    </source>
</evidence>
<sequence length="78" mass="9026">MLKTKITICALLSLTLIGISAFTHQHVQEERSHHFMHPPIPEGSYQMYDQFEPGQGRAAYTPYSPREYVRIVKRAVRP</sequence>
<dbReference type="AlphaFoldDB" id="A0A371P7W0"/>
<evidence type="ECO:0000313" key="2">
    <source>
        <dbReference type="EMBL" id="REK72012.1"/>
    </source>
</evidence>
<protein>
    <submittedName>
        <fullName evidence="2">Uncharacterized protein</fullName>
    </submittedName>
</protein>
<dbReference type="OrthoDB" id="2663079at2"/>